<accession>A0A8D6PRA8</accession>
<organism evidence="2 3">
    <name type="scientific">Methanocaldococcus lauensis</name>
    <dbReference type="NCBI Taxonomy" id="2546128"/>
    <lineage>
        <taxon>Archaea</taxon>
        <taxon>Methanobacteriati</taxon>
        <taxon>Methanobacteriota</taxon>
        <taxon>Methanomada group</taxon>
        <taxon>Methanococci</taxon>
        <taxon>Methanococcales</taxon>
        <taxon>Methanocaldococcaceae</taxon>
        <taxon>Methanocaldococcus</taxon>
    </lineage>
</organism>
<evidence type="ECO:0000313" key="3">
    <source>
        <dbReference type="Proteomes" id="UP000679213"/>
    </source>
</evidence>
<evidence type="ECO:0000256" key="1">
    <source>
        <dbReference type="SAM" id="Coils"/>
    </source>
</evidence>
<proteinExistence type="predicted"/>
<name>A0A8D6PRA8_9EURY</name>
<evidence type="ECO:0000313" key="2">
    <source>
        <dbReference type="EMBL" id="CAB3288692.1"/>
    </source>
</evidence>
<dbReference type="EMBL" id="LR792632">
    <property type="protein sequence ID" value="CAB3288692.1"/>
    <property type="molecule type" value="Genomic_DNA"/>
</dbReference>
<sequence>MDNVERIVKLLLMDKDFNDKEKLRDLYKEYIKTKDEISYLENILEDFETLDTNINHIKRYSEIVKSLLPKLSKFTNIPIFVDIVKMLETVDNIDTKELESLRWEINKEIEELNDKLKTIRNEIMAIVVNESLSKIRSSNLEEFLKYLENNKENKKLEIDEYKEEPKVVD</sequence>
<dbReference type="KEGG" id="mesg:MLAUSG7_0851"/>
<feature type="coiled-coil region" evidence="1">
    <location>
        <begin position="95"/>
        <end position="164"/>
    </location>
</feature>
<reference evidence="2 3" key="1">
    <citation type="submission" date="2020-04" db="EMBL/GenBank/DDBJ databases">
        <authorList>
            <consortium name="Genoscope - CEA"/>
            <person name="William W."/>
        </authorList>
    </citation>
    <scope>NUCLEOTIDE SEQUENCE [LARGE SCALE GENOMIC DNA]</scope>
    <source>
        <strain evidence="2 3">SG7</strain>
    </source>
</reference>
<dbReference type="Proteomes" id="UP000679213">
    <property type="component" value="Chromosome I"/>
</dbReference>
<dbReference type="AlphaFoldDB" id="A0A8D6PRA8"/>
<protein>
    <submittedName>
        <fullName evidence="2">Uncharacterized protein</fullName>
    </submittedName>
</protein>
<dbReference type="SUPFAM" id="SSF58113">
    <property type="entry name" value="Apolipoprotein A-I"/>
    <property type="match status" value="1"/>
</dbReference>
<gene>
    <name evidence="2" type="ORF">MLAUSG7_0851</name>
</gene>
<keyword evidence="1" id="KW-0175">Coiled coil</keyword>
<keyword evidence="3" id="KW-1185">Reference proteome</keyword>